<dbReference type="EMBL" id="CBAT010000184">
    <property type="protein sequence ID" value="CCZ87840.1"/>
    <property type="molecule type" value="Genomic_DNA"/>
</dbReference>
<accession>R5VBW2</accession>
<evidence type="ECO:0000313" key="1">
    <source>
        <dbReference type="EMBL" id="CCZ87840.1"/>
    </source>
</evidence>
<sequence length="75" mass="8456">MGQIDFFGMEYIVIYHMITSRLGHFVDCFIMQIEAGNSYIALKLLGFDVIRVKKDNTVGSSKQNFSVGRYAIGIS</sequence>
<name>R5VBW2_9BACT</name>
<proteinExistence type="predicted"/>
<comment type="caution">
    <text evidence="1">The sequence shown here is derived from an EMBL/GenBank/DDBJ whole genome shotgun (WGS) entry which is preliminary data.</text>
</comment>
<gene>
    <name evidence="1" type="ORF">BN536_02606</name>
</gene>
<protein>
    <submittedName>
        <fullName evidence="1">Uncharacterized protein</fullName>
    </submittedName>
</protein>
<reference evidence="1" key="1">
    <citation type="submission" date="2012-11" db="EMBL/GenBank/DDBJ databases">
        <title>Dependencies among metagenomic species, viruses, plasmids and units of genetic variation.</title>
        <authorList>
            <person name="Nielsen H.B."/>
            <person name="Almeida M."/>
            <person name="Juncker A.S."/>
            <person name="Rasmussen S."/>
            <person name="Li J."/>
            <person name="Sunagawa S."/>
            <person name="Plichta D."/>
            <person name="Gautier L."/>
            <person name="Le Chatelier E."/>
            <person name="Peletier E."/>
            <person name="Bonde I."/>
            <person name="Nielsen T."/>
            <person name="Manichanh C."/>
            <person name="Arumugam M."/>
            <person name="Batto J."/>
            <person name="Santos M.B.Q.D."/>
            <person name="Blom N."/>
            <person name="Borruel N."/>
            <person name="Burgdorf K.S."/>
            <person name="Boumezbeur F."/>
            <person name="Casellas F."/>
            <person name="Dore J."/>
            <person name="Guarner F."/>
            <person name="Hansen T."/>
            <person name="Hildebrand F."/>
            <person name="Kaas R.S."/>
            <person name="Kennedy S."/>
            <person name="Kristiansen K."/>
            <person name="Kultima J.R."/>
            <person name="Leonard P."/>
            <person name="Levenez F."/>
            <person name="Lund O."/>
            <person name="Moumen B."/>
            <person name="Le Paslier D."/>
            <person name="Pons N."/>
            <person name="Pedersen O."/>
            <person name="Prifti E."/>
            <person name="Qin J."/>
            <person name="Raes J."/>
            <person name="Tap J."/>
            <person name="Tims S."/>
            <person name="Ussery D.W."/>
            <person name="Yamada T."/>
            <person name="MetaHit consortium"/>
            <person name="Renault P."/>
            <person name="Sicheritz-Ponten T."/>
            <person name="Bork P."/>
            <person name="Wang J."/>
            <person name="Brunak S."/>
            <person name="Ehrlich S.D."/>
        </authorList>
    </citation>
    <scope>NUCLEOTIDE SEQUENCE [LARGE SCALE GENOMIC DNA]</scope>
</reference>
<evidence type="ECO:0000313" key="2">
    <source>
        <dbReference type="Proteomes" id="UP000018372"/>
    </source>
</evidence>
<dbReference type="Proteomes" id="UP000018372">
    <property type="component" value="Unassembled WGS sequence"/>
</dbReference>
<organism evidence="1 2">
    <name type="scientific">Phocaeicola plebeius CAG:211</name>
    <dbReference type="NCBI Taxonomy" id="1263052"/>
    <lineage>
        <taxon>Bacteria</taxon>
        <taxon>Pseudomonadati</taxon>
        <taxon>Bacteroidota</taxon>
        <taxon>Bacteroidia</taxon>
        <taxon>Bacteroidales</taxon>
        <taxon>Bacteroidaceae</taxon>
        <taxon>Phocaeicola</taxon>
    </lineage>
</organism>
<dbReference type="AlphaFoldDB" id="R5VBW2"/>